<evidence type="ECO:0000313" key="8">
    <source>
        <dbReference type="EMBL" id="PNZ65756.1"/>
    </source>
</evidence>
<dbReference type="PANTHER" id="PTHR30481">
    <property type="entry name" value="DNA ADENINE METHYLASE"/>
    <property type="match status" value="1"/>
</dbReference>
<evidence type="ECO:0000256" key="6">
    <source>
        <dbReference type="ARBA" id="ARBA00047942"/>
    </source>
</evidence>
<dbReference type="EC" id="2.1.1.72" evidence="2 7"/>
<evidence type="ECO:0000256" key="7">
    <source>
        <dbReference type="RuleBase" id="RU361257"/>
    </source>
</evidence>
<dbReference type="GO" id="GO:0009307">
    <property type="term" value="P:DNA restriction-modification system"/>
    <property type="evidence" value="ECO:0007669"/>
    <property type="project" value="InterPro"/>
</dbReference>
<evidence type="ECO:0000256" key="2">
    <source>
        <dbReference type="ARBA" id="ARBA00011900"/>
    </source>
</evidence>
<dbReference type="InterPro" id="IPR029063">
    <property type="entry name" value="SAM-dependent_MTases_sf"/>
</dbReference>
<keyword evidence="4 7" id="KW-0808">Transferase</keyword>
<dbReference type="EMBL" id="PPQW01000101">
    <property type="protein sequence ID" value="PNZ65756.1"/>
    <property type="molecule type" value="Genomic_DNA"/>
</dbReference>
<protein>
    <recommendedName>
        <fullName evidence="2 7">Site-specific DNA-methyltransferase (adenine-specific)</fullName>
        <ecNumber evidence="2 7">2.1.1.72</ecNumber>
    </recommendedName>
</protein>
<dbReference type="InterPro" id="IPR002052">
    <property type="entry name" value="DNA_methylase_N6_adenine_CS"/>
</dbReference>
<dbReference type="GO" id="GO:0043565">
    <property type="term" value="F:sequence-specific DNA binding"/>
    <property type="evidence" value="ECO:0007669"/>
    <property type="project" value="TreeGrafter"/>
</dbReference>
<proteinExistence type="inferred from homology"/>
<dbReference type="GO" id="GO:1904047">
    <property type="term" value="F:S-adenosyl-L-methionine binding"/>
    <property type="evidence" value="ECO:0007669"/>
    <property type="project" value="TreeGrafter"/>
</dbReference>
<dbReference type="GO" id="GO:0006298">
    <property type="term" value="P:mismatch repair"/>
    <property type="evidence" value="ECO:0007669"/>
    <property type="project" value="TreeGrafter"/>
</dbReference>
<evidence type="ECO:0000256" key="1">
    <source>
        <dbReference type="ARBA" id="ARBA00006594"/>
    </source>
</evidence>
<dbReference type="Gene3D" id="1.10.1020.10">
    <property type="entry name" value="Adenine-specific Methyltransferase, Domain 2"/>
    <property type="match status" value="1"/>
</dbReference>
<dbReference type="InterPro" id="IPR012327">
    <property type="entry name" value="MeTrfase_D12"/>
</dbReference>
<dbReference type="Proteomes" id="UP000242470">
    <property type="component" value="Unassembled WGS sequence"/>
</dbReference>
<comment type="catalytic activity">
    <reaction evidence="6 7">
        <text>a 2'-deoxyadenosine in DNA + S-adenosyl-L-methionine = an N(6)-methyl-2'-deoxyadenosine in DNA + S-adenosyl-L-homocysteine + H(+)</text>
        <dbReference type="Rhea" id="RHEA:15197"/>
        <dbReference type="Rhea" id="RHEA-COMP:12418"/>
        <dbReference type="Rhea" id="RHEA-COMP:12419"/>
        <dbReference type="ChEBI" id="CHEBI:15378"/>
        <dbReference type="ChEBI" id="CHEBI:57856"/>
        <dbReference type="ChEBI" id="CHEBI:59789"/>
        <dbReference type="ChEBI" id="CHEBI:90615"/>
        <dbReference type="ChEBI" id="CHEBI:90616"/>
        <dbReference type="EC" id="2.1.1.72"/>
    </reaction>
</comment>
<dbReference type="RefSeq" id="WP_059107020.1">
    <property type="nucleotide sequence ID" value="NZ_AP024589.1"/>
</dbReference>
<dbReference type="PANTHER" id="PTHR30481:SF3">
    <property type="entry name" value="DNA ADENINE METHYLASE"/>
    <property type="match status" value="1"/>
</dbReference>
<gene>
    <name evidence="8" type="ORF">CD158_10695</name>
</gene>
<sequence>MSINQNFNKVIVPPIKIQGIKSKLIPFINSSVNWKHNQGTWIEPFLGSGSVLFNIQPSKAIVGDSNPHLINFYKDLQSNKITPAMIQTFLFNEGAKLKASDGAYYYEVRERFNSSPNSLDFLFLNRSCFNGMIRFNKKGYFNVPFCKKPDRFRQAYITKIVNQTKKVKQLIQNNDWTFINTDWEDTISNASHNDFIYLDPPYIGRSTDYFNNWTVNEAMKMAQIVQKSKAGWALSMWKSNKYRCNNYINYWDAYEANINHFYHLGSSEKNRNEVNEVLLIKYGYEQHEFDKITENLQLKFKI</sequence>
<dbReference type="PROSITE" id="PS00092">
    <property type="entry name" value="N6_MTASE"/>
    <property type="match status" value="1"/>
</dbReference>
<organism evidence="8 9">
    <name type="scientific">Staphylococcus auricularis</name>
    <dbReference type="NCBI Taxonomy" id="29379"/>
    <lineage>
        <taxon>Bacteria</taxon>
        <taxon>Bacillati</taxon>
        <taxon>Bacillota</taxon>
        <taxon>Bacilli</taxon>
        <taxon>Bacillales</taxon>
        <taxon>Staphylococcaceae</taxon>
        <taxon>Staphylococcus</taxon>
    </lineage>
</organism>
<reference evidence="8 9" key="1">
    <citation type="submission" date="2017-08" db="EMBL/GenBank/DDBJ databases">
        <title>Draft genome sequences of 64 type strains of genus Staph aureus.</title>
        <authorList>
            <person name="Cole K."/>
            <person name="Golubchik T."/>
            <person name="Russell J."/>
            <person name="Foster D."/>
            <person name="Llewelyn M."/>
            <person name="Wilson D."/>
            <person name="Crook D."/>
            <person name="Paul J."/>
        </authorList>
    </citation>
    <scope>NUCLEOTIDE SEQUENCE [LARGE SCALE GENOMIC DNA]</scope>
    <source>
        <strain evidence="8 9">NCTC 12101</strain>
    </source>
</reference>
<dbReference type="InterPro" id="IPR012263">
    <property type="entry name" value="M_m6A_EcoRV"/>
</dbReference>
<evidence type="ECO:0000313" key="9">
    <source>
        <dbReference type="Proteomes" id="UP000242470"/>
    </source>
</evidence>
<keyword evidence="5 7" id="KW-0949">S-adenosyl-L-methionine</keyword>
<dbReference type="Gene3D" id="3.40.50.150">
    <property type="entry name" value="Vaccinia Virus protein VP39"/>
    <property type="match status" value="1"/>
</dbReference>
<dbReference type="SUPFAM" id="SSF53335">
    <property type="entry name" value="S-adenosyl-L-methionine-dependent methyltransferases"/>
    <property type="match status" value="1"/>
</dbReference>
<dbReference type="GeneID" id="64981088"/>
<evidence type="ECO:0000256" key="3">
    <source>
        <dbReference type="ARBA" id="ARBA00022603"/>
    </source>
</evidence>
<dbReference type="PIRSF" id="PIRSF000398">
    <property type="entry name" value="M_m6A_EcoRV"/>
    <property type="match status" value="1"/>
</dbReference>
<dbReference type="PRINTS" id="PR00505">
    <property type="entry name" value="D12N6MTFRASE"/>
</dbReference>
<accession>A0AAP8PMH7</accession>
<dbReference type="InterPro" id="IPR023095">
    <property type="entry name" value="Ade_MeTrfase_dom_2"/>
</dbReference>
<name>A0AAP8PMH7_9STAP</name>
<evidence type="ECO:0000256" key="4">
    <source>
        <dbReference type="ARBA" id="ARBA00022679"/>
    </source>
</evidence>
<dbReference type="Pfam" id="PF02086">
    <property type="entry name" value="MethyltransfD12"/>
    <property type="match status" value="1"/>
</dbReference>
<dbReference type="GO" id="GO:0032259">
    <property type="term" value="P:methylation"/>
    <property type="evidence" value="ECO:0007669"/>
    <property type="project" value="UniProtKB-KW"/>
</dbReference>
<dbReference type="GO" id="GO:0009007">
    <property type="term" value="F:site-specific DNA-methyltransferase (adenine-specific) activity"/>
    <property type="evidence" value="ECO:0007669"/>
    <property type="project" value="UniProtKB-UniRule"/>
</dbReference>
<keyword evidence="3 7" id="KW-0489">Methyltransferase</keyword>
<comment type="caution">
    <text evidence="8">The sequence shown here is derived from an EMBL/GenBank/DDBJ whole genome shotgun (WGS) entry which is preliminary data.</text>
</comment>
<comment type="similarity">
    <text evidence="1 7">Belongs to the N(4)/N(6)-methyltransferase family.</text>
</comment>
<dbReference type="AlphaFoldDB" id="A0AAP8PMH7"/>
<dbReference type="NCBIfam" id="TIGR00571">
    <property type="entry name" value="dam"/>
    <property type="match status" value="1"/>
</dbReference>
<evidence type="ECO:0000256" key="5">
    <source>
        <dbReference type="ARBA" id="ARBA00022691"/>
    </source>
</evidence>